<dbReference type="AlphaFoldDB" id="L0F905"/>
<dbReference type="Proteomes" id="UP000010797">
    <property type="component" value="Chromosome"/>
</dbReference>
<dbReference type="CDD" id="cd02511">
    <property type="entry name" value="Beta4Glucosyltransferase"/>
    <property type="match status" value="1"/>
</dbReference>
<dbReference type="InterPro" id="IPR029044">
    <property type="entry name" value="Nucleotide-diphossugar_trans"/>
</dbReference>
<sequence>MRLSACMIAKNEEKNIARCIESYKDAVDEIIVVDTGSNDKTVEVAISMGATVYHYEWTNNFADAKNYAINHATGDWIIFLDADEYFVNNSAQNIVSLIQQLNSKYDVIACKMINIDSATGKKIEEFTQFRVFRRDKHIRYTNSVHEMLKKTAENNTLEVFLAKDRELLIYHTGYSRTNKLEKAERNLELLLAELDKDESNKSFYHYISDSYCALGDWENAIKYARLFIKSGISLMGYNTKPHENIIKAMIILKYNTEDILSEINNALEIFPDNPMFHFYLANVLMELKKYNHALLEYNLVLKLHNEYDDIEVNSIPLNLYYVHYYKGVIASHCNQHEEAFASFVESLKLENKQADCFRRLLMIIKDFPVEDIILLLNSVYKKDDKEDLHFIITTMMGVPLPQVLAYYSVLLIKEYGSDDLTAVYMLLANSQFDKTFAIAQKCLHEDPSNNTFAAIAVVSALMSEREEYLDWVEEHTSEPMKSFVKGMVRHELVVFDQKYTEEYLNLINYMYLFGTKEILDRGVRLAQYFEEKIVYAELGNFFFQHENYLVALKLYQQYRKQLVIENKQLVNQIYAEGICWYKLREYNNAAASLIKAYDLGYRKNDIYEFLRWSMDNLPRGNDLEQKYLEINEHGLKTQTGSKT</sequence>
<dbReference type="InterPro" id="IPR019734">
    <property type="entry name" value="TPR_rpt"/>
</dbReference>
<dbReference type="OrthoDB" id="9815923at2"/>
<dbReference type="KEGG" id="ddl:Desdi_2902"/>
<dbReference type="PANTHER" id="PTHR43630">
    <property type="entry name" value="POLY-BETA-1,6-N-ACETYL-D-GLUCOSAMINE SYNTHASE"/>
    <property type="match status" value="1"/>
</dbReference>
<dbReference type="Gene3D" id="1.25.40.10">
    <property type="entry name" value="Tetratricopeptide repeat domain"/>
    <property type="match status" value="1"/>
</dbReference>
<dbReference type="EMBL" id="CP003344">
    <property type="protein sequence ID" value="AGA70314.1"/>
    <property type="molecule type" value="Genomic_DNA"/>
</dbReference>
<dbReference type="InterPro" id="IPR001173">
    <property type="entry name" value="Glyco_trans_2-like"/>
</dbReference>
<dbReference type="SMART" id="SM00028">
    <property type="entry name" value="TPR"/>
    <property type="match status" value="3"/>
</dbReference>
<dbReference type="STRING" id="871963.Desdi_2902"/>
<protein>
    <submittedName>
        <fullName evidence="2">Glycosyl transferase</fullName>
    </submittedName>
</protein>
<dbReference type="SUPFAM" id="SSF53448">
    <property type="entry name" value="Nucleotide-diphospho-sugar transferases"/>
    <property type="match status" value="1"/>
</dbReference>
<organism evidence="2 3">
    <name type="scientific">Desulfitobacterium dichloroeliminans (strain LMG P-21439 / DCA1)</name>
    <dbReference type="NCBI Taxonomy" id="871963"/>
    <lineage>
        <taxon>Bacteria</taxon>
        <taxon>Bacillati</taxon>
        <taxon>Bacillota</taxon>
        <taxon>Clostridia</taxon>
        <taxon>Eubacteriales</taxon>
        <taxon>Desulfitobacteriaceae</taxon>
        <taxon>Desulfitobacterium</taxon>
    </lineage>
</organism>
<dbReference type="Pfam" id="PF00535">
    <property type="entry name" value="Glycos_transf_2"/>
    <property type="match status" value="1"/>
</dbReference>
<evidence type="ECO:0000259" key="1">
    <source>
        <dbReference type="Pfam" id="PF00535"/>
    </source>
</evidence>
<proteinExistence type="predicted"/>
<gene>
    <name evidence="2" type="ordered locus">Desdi_2902</name>
</gene>
<dbReference type="PANTHER" id="PTHR43630:SF2">
    <property type="entry name" value="GLYCOSYLTRANSFERASE"/>
    <property type="match status" value="1"/>
</dbReference>
<evidence type="ECO:0000313" key="3">
    <source>
        <dbReference type="Proteomes" id="UP000010797"/>
    </source>
</evidence>
<accession>L0F905</accession>
<dbReference type="InterPro" id="IPR011990">
    <property type="entry name" value="TPR-like_helical_dom_sf"/>
</dbReference>
<feature type="domain" description="Glycosyltransferase 2-like" evidence="1">
    <location>
        <begin position="4"/>
        <end position="136"/>
    </location>
</feature>
<reference evidence="3" key="1">
    <citation type="submission" date="2012-02" db="EMBL/GenBank/DDBJ databases">
        <title>Complete sequence of Desulfitobacterium dichloroeliminans LMG P-21439.</title>
        <authorList>
            <person name="Lucas S."/>
            <person name="Han J."/>
            <person name="Lapidus A."/>
            <person name="Cheng J.-F."/>
            <person name="Goodwin L."/>
            <person name="Pitluck S."/>
            <person name="Peters L."/>
            <person name="Ovchinnikova G."/>
            <person name="Teshima H."/>
            <person name="Detter J.C."/>
            <person name="Han C."/>
            <person name="Tapia R."/>
            <person name="Land M."/>
            <person name="Hauser L."/>
            <person name="Kyrpides N."/>
            <person name="Ivanova N."/>
            <person name="Pagani I."/>
            <person name="Kruse T."/>
            <person name="de Vos W.M."/>
            <person name="Boon N."/>
            <person name="Smidt H."/>
            <person name="Woyke T."/>
        </authorList>
    </citation>
    <scope>NUCLEOTIDE SEQUENCE [LARGE SCALE GENOMIC DNA]</scope>
    <source>
        <strain evidence="3">LMG P-21439 / DCA1</strain>
    </source>
</reference>
<dbReference type="RefSeq" id="WP_015263275.1">
    <property type="nucleotide sequence ID" value="NC_019903.1"/>
</dbReference>
<evidence type="ECO:0000313" key="2">
    <source>
        <dbReference type="EMBL" id="AGA70314.1"/>
    </source>
</evidence>
<keyword evidence="2" id="KW-0808">Transferase</keyword>
<dbReference type="eggNOG" id="COG0463">
    <property type="taxonomic scope" value="Bacteria"/>
</dbReference>
<dbReference type="SUPFAM" id="SSF48452">
    <property type="entry name" value="TPR-like"/>
    <property type="match status" value="1"/>
</dbReference>
<dbReference type="Gene3D" id="3.90.550.10">
    <property type="entry name" value="Spore Coat Polysaccharide Biosynthesis Protein SpsA, Chain A"/>
    <property type="match status" value="1"/>
</dbReference>
<dbReference type="HOGENOM" id="CLU_023736_1_0_9"/>
<dbReference type="GO" id="GO:0016740">
    <property type="term" value="F:transferase activity"/>
    <property type="evidence" value="ECO:0007669"/>
    <property type="project" value="UniProtKB-KW"/>
</dbReference>
<keyword evidence="3" id="KW-1185">Reference proteome</keyword>
<name>L0F905_DESDL</name>